<reference evidence="3 4" key="1">
    <citation type="submission" date="2021-03" db="EMBL/GenBank/DDBJ databases">
        <title>Antimicrobial resistance genes in bacteria isolated from Japanese honey, and their potential for conferring macrolide and lincosamide resistance in the American foulbrood pathogen Paenibacillus larvae.</title>
        <authorList>
            <person name="Okamoto M."/>
            <person name="Kumagai M."/>
            <person name="Kanamori H."/>
            <person name="Takamatsu D."/>
        </authorList>
    </citation>
    <scope>NUCLEOTIDE SEQUENCE [LARGE SCALE GENOMIC DNA]</scope>
    <source>
        <strain evidence="3 4">J8TS2</strain>
    </source>
</reference>
<feature type="compositionally biased region" description="Low complexity" evidence="2">
    <location>
        <begin position="237"/>
        <end position="246"/>
    </location>
</feature>
<feature type="region of interest" description="Disordered" evidence="2">
    <location>
        <begin position="224"/>
        <end position="260"/>
    </location>
</feature>
<keyword evidence="1" id="KW-0175">Coiled coil</keyword>
<proteinExistence type="predicted"/>
<dbReference type="RefSeq" id="WP_212965117.1">
    <property type="nucleotide sequence ID" value="NZ_BORB01000002.1"/>
</dbReference>
<feature type="compositionally biased region" description="Acidic residues" evidence="2">
    <location>
        <begin position="226"/>
        <end position="236"/>
    </location>
</feature>
<evidence type="ECO:0000313" key="3">
    <source>
        <dbReference type="EMBL" id="GIN56014.1"/>
    </source>
</evidence>
<organism evidence="3 4">
    <name type="scientific">Lederbergia ruris</name>
    <dbReference type="NCBI Taxonomy" id="217495"/>
    <lineage>
        <taxon>Bacteria</taxon>
        <taxon>Bacillati</taxon>
        <taxon>Bacillota</taxon>
        <taxon>Bacilli</taxon>
        <taxon>Bacillales</taxon>
        <taxon>Bacillaceae</taxon>
        <taxon>Lederbergia</taxon>
    </lineage>
</organism>
<sequence>MPIKGLFNRDENNVDEIQKLSNRVQALEQQSRKVNTLDVHMKRLLQLENERKKEDFSTKHAAIKERKEVSRESNRKETLQRETLIAMEKRLILELSKYISQKLAPIQKELNRLEDRIAIMESHFSLIKESVKENNQQISDLKDELERVKIDPSLKKEEQPLVIREIKVDKILLDKYEQNNNFGSVGIKDLSGELNIGATYGKTALPAEIAEDLKADFESFKNDIVDTAEESSDESSSEQNVESENQSLDDDDDFTEIPIN</sequence>
<feature type="compositionally biased region" description="Acidic residues" evidence="2">
    <location>
        <begin position="247"/>
        <end position="260"/>
    </location>
</feature>
<gene>
    <name evidence="3" type="ORF">J8TS2_03330</name>
</gene>
<dbReference type="Proteomes" id="UP000679950">
    <property type="component" value="Unassembled WGS sequence"/>
</dbReference>
<comment type="caution">
    <text evidence="3">The sequence shown here is derived from an EMBL/GenBank/DDBJ whole genome shotgun (WGS) entry which is preliminary data.</text>
</comment>
<accession>A0ABQ4KDH4</accession>
<evidence type="ECO:0000313" key="4">
    <source>
        <dbReference type="Proteomes" id="UP000679950"/>
    </source>
</evidence>
<protein>
    <submittedName>
        <fullName evidence="3">Uncharacterized protein</fullName>
    </submittedName>
</protein>
<evidence type="ECO:0000256" key="2">
    <source>
        <dbReference type="SAM" id="MobiDB-lite"/>
    </source>
</evidence>
<keyword evidence="4" id="KW-1185">Reference proteome</keyword>
<dbReference type="EMBL" id="BORB01000002">
    <property type="protein sequence ID" value="GIN56014.1"/>
    <property type="molecule type" value="Genomic_DNA"/>
</dbReference>
<name>A0ABQ4KDH4_9BACI</name>
<evidence type="ECO:0000256" key="1">
    <source>
        <dbReference type="SAM" id="Coils"/>
    </source>
</evidence>
<feature type="coiled-coil region" evidence="1">
    <location>
        <begin position="10"/>
        <end position="37"/>
    </location>
</feature>